<accession>X6MRX6</accession>
<reference evidence="2 3" key="1">
    <citation type="journal article" date="2013" name="Curr. Biol.">
        <title>The Genome of the Foraminiferan Reticulomyxa filosa.</title>
        <authorList>
            <person name="Glockner G."/>
            <person name="Hulsmann N."/>
            <person name="Schleicher M."/>
            <person name="Noegel A.A."/>
            <person name="Eichinger L."/>
            <person name="Gallinger C."/>
            <person name="Pawlowski J."/>
            <person name="Sierra R."/>
            <person name="Euteneuer U."/>
            <person name="Pillet L."/>
            <person name="Moustafa A."/>
            <person name="Platzer M."/>
            <person name="Groth M."/>
            <person name="Szafranski K."/>
            <person name="Schliwa M."/>
        </authorList>
    </citation>
    <scope>NUCLEOTIDE SEQUENCE [LARGE SCALE GENOMIC DNA]</scope>
</reference>
<dbReference type="EMBL" id="ASPP01018752">
    <property type="protein sequence ID" value="ETO15850.1"/>
    <property type="molecule type" value="Genomic_DNA"/>
</dbReference>
<keyword evidence="3" id="KW-1185">Reference proteome</keyword>
<sequence length="157" mass="17920">MKESFGVAQWIQETNDGKVNVVEVADGDDDRIDARSSNTKVGDRVGLSRDRKGKYFKFTTTAKKDYTYLVLSYLCVFQYSVMKTMNTCSSMLRANIILSENKKKMLDQIERLDEKPIQIRDHHLETSTPPTLQNARDTWPVNGSNDKISFGDTKKSN</sequence>
<dbReference type="AlphaFoldDB" id="X6MRX6"/>
<protein>
    <submittedName>
        <fullName evidence="2">Uncharacterized protein</fullName>
    </submittedName>
</protein>
<proteinExistence type="predicted"/>
<comment type="caution">
    <text evidence="2">The sequence shown here is derived from an EMBL/GenBank/DDBJ whole genome shotgun (WGS) entry which is preliminary data.</text>
</comment>
<organism evidence="2 3">
    <name type="scientific">Reticulomyxa filosa</name>
    <dbReference type="NCBI Taxonomy" id="46433"/>
    <lineage>
        <taxon>Eukaryota</taxon>
        <taxon>Sar</taxon>
        <taxon>Rhizaria</taxon>
        <taxon>Retaria</taxon>
        <taxon>Foraminifera</taxon>
        <taxon>Monothalamids</taxon>
        <taxon>Reticulomyxidae</taxon>
        <taxon>Reticulomyxa</taxon>
    </lineage>
</organism>
<evidence type="ECO:0000256" key="1">
    <source>
        <dbReference type="SAM" id="MobiDB-lite"/>
    </source>
</evidence>
<gene>
    <name evidence="2" type="ORF">RFI_21514</name>
</gene>
<evidence type="ECO:0000313" key="3">
    <source>
        <dbReference type="Proteomes" id="UP000023152"/>
    </source>
</evidence>
<feature type="compositionally biased region" description="Polar residues" evidence="1">
    <location>
        <begin position="126"/>
        <end position="147"/>
    </location>
</feature>
<feature type="region of interest" description="Disordered" evidence="1">
    <location>
        <begin position="120"/>
        <end position="157"/>
    </location>
</feature>
<dbReference type="Proteomes" id="UP000023152">
    <property type="component" value="Unassembled WGS sequence"/>
</dbReference>
<evidence type="ECO:0000313" key="2">
    <source>
        <dbReference type="EMBL" id="ETO15850.1"/>
    </source>
</evidence>
<name>X6MRX6_RETFI</name>